<name>A0A0V1BUF7_TRISP</name>
<evidence type="ECO:0000313" key="2">
    <source>
        <dbReference type="Proteomes" id="UP000054776"/>
    </source>
</evidence>
<proteinExistence type="predicted"/>
<reference evidence="1 2" key="1">
    <citation type="submission" date="2015-01" db="EMBL/GenBank/DDBJ databases">
        <title>Evolution of Trichinella species and genotypes.</title>
        <authorList>
            <person name="Korhonen P.K."/>
            <person name="Edoardo P."/>
            <person name="Giuseppe L.R."/>
            <person name="Gasser R.B."/>
        </authorList>
    </citation>
    <scope>NUCLEOTIDE SEQUENCE [LARGE SCALE GENOMIC DNA]</scope>
    <source>
        <strain evidence="1">ISS3</strain>
    </source>
</reference>
<protein>
    <submittedName>
        <fullName evidence="1">Uncharacterized protein</fullName>
    </submittedName>
</protein>
<sequence length="98" mass="11353">MNKGARKHHMGFYQFLQLIIDEQGKTDTMAQQIDYSFTRGRVFIRGSAAYRDQQRLVAALTYRLHRNEITTEHFSTIVAKSRNVSVQSSLLISTDMKK</sequence>
<accession>A0A0V1BUF7</accession>
<dbReference type="OrthoDB" id="5919131at2759"/>
<evidence type="ECO:0000313" key="1">
    <source>
        <dbReference type="EMBL" id="KRY40446.1"/>
    </source>
</evidence>
<dbReference type="Proteomes" id="UP000054776">
    <property type="component" value="Unassembled WGS sequence"/>
</dbReference>
<comment type="caution">
    <text evidence="1">The sequence shown here is derived from an EMBL/GenBank/DDBJ whole genome shotgun (WGS) entry which is preliminary data.</text>
</comment>
<organism evidence="1 2">
    <name type="scientific">Trichinella spiralis</name>
    <name type="common">Trichina worm</name>
    <dbReference type="NCBI Taxonomy" id="6334"/>
    <lineage>
        <taxon>Eukaryota</taxon>
        <taxon>Metazoa</taxon>
        <taxon>Ecdysozoa</taxon>
        <taxon>Nematoda</taxon>
        <taxon>Enoplea</taxon>
        <taxon>Dorylaimia</taxon>
        <taxon>Trichinellida</taxon>
        <taxon>Trichinellidae</taxon>
        <taxon>Trichinella</taxon>
    </lineage>
</organism>
<dbReference type="EMBL" id="JYDH01000012">
    <property type="protein sequence ID" value="KRY40446.1"/>
    <property type="molecule type" value="Genomic_DNA"/>
</dbReference>
<keyword evidence="2" id="KW-1185">Reference proteome</keyword>
<gene>
    <name evidence="1" type="ORF">T01_11103</name>
</gene>
<dbReference type="AlphaFoldDB" id="A0A0V1BUF7"/>